<dbReference type="STRING" id="101091.A0A1C7N0G1"/>
<accession>A0A1C7N0G1</accession>
<evidence type="ECO:0000259" key="3">
    <source>
        <dbReference type="SMART" id="SM01083"/>
    </source>
</evidence>
<feature type="coiled-coil region" evidence="1">
    <location>
        <begin position="17"/>
        <end position="53"/>
    </location>
</feature>
<reference evidence="4 5" key="1">
    <citation type="submission" date="2016-03" db="EMBL/GenBank/DDBJ databases">
        <title>Choanephora cucurbitarum.</title>
        <authorList>
            <person name="Min B."/>
            <person name="Park H."/>
            <person name="Park J.-H."/>
            <person name="Shin H.-D."/>
            <person name="Choi I.-G."/>
        </authorList>
    </citation>
    <scope>NUCLEOTIDE SEQUENCE [LARGE SCALE GENOMIC DNA]</scope>
    <source>
        <strain evidence="4 5">KUS-F28377</strain>
    </source>
</reference>
<dbReference type="Pfam" id="PF10197">
    <property type="entry name" value="Cir_N"/>
    <property type="match status" value="1"/>
</dbReference>
<sequence>MNILHHKSWHVYNKDNVERVRQDEAKAEEEAKKKQEKVILAESEARLDLLRKRANAHLPAEQQQTVIQHVNLFQDLQENSTNDEHEAEKKAQQDKQDRQLTMYLDKGASKEDQPWYTRSKQSDEKYRDQYKFKSKQDKKEDQKYKRKRESIRLIEDPLEYISKSQKKKHKEDRKKRSEGKSKEKEKTLTMDELRAKRLERERAEQARLKSLFLDDQQEPDVLDDRKRSYNSQFNRDETFEANQKNKRSSRYRA</sequence>
<feature type="region of interest" description="Disordered" evidence="2">
    <location>
        <begin position="207"/>
        <end position="253"/>
    </location>
</feature>
<evidence type="ECO:0000313" key="5">
    <source>
        <dbReference type="Proteomes" id="UP000093000"/>
    </source>
</evidence>
<keyword evidence="5" id="KW-1185">Reference proteome</keyword>
<dbReference type="AlphaFoldDB" id="A0A1C7N0G1"/>
<evidence type="ECO:0000313" key="4">
    <source>
        <dbReference type="EMBL" id="OBZ82488.1"/>
    </source>
</evidence>
<name>A0A1C7N0G1_9FUNG</name>
<dbReference type="InterPro" id="IPR039875">
    <property type="entry name" value="LENG1-like"/>
</dbReference>
<feature type="compositionally biased region" description="Basic and acidic residues" evidence="2">
    <location>
        <begin position="120"/>
        <end position="143"/>
    </location>
</feature>
<dbReference type="EMBL" id="LUGH01000856">
    <property type="protein sequence ID" value="OBZ82488.1"/>
    <property type="molecule type" value="Genomic_DNA"/>
</dbReference>
<comment type="caution">
    <text evidence="4">The sequence shown here is derived from an EMBL/GenBank/DDBJ whole genome shotgun (WGS) entry which is preliminary data.</text>
</comment>
<evidence type="ECO:0000256" key="1">
    <source>
        <dbReference type="SAM" id="Coils"/>
    </source>
</evidence>
<dbReference type="SMART" id="SM01083">
    <property type="entry name" value="Cir_N"/>
    <property type="match status" value="1"/>
</dbReference>
<gene>
    <name evidence="4" type="primary">LENG1</name>
    <name evidence="4" type="ORF">A0J61_09462</name>
</gene>
<dbReference type="InParanoid" id="A0A1C7N0G1"/>
<dbReference type="Proteomes" id="UP000093000">
    <property type="component" value="Unassembled WGS sequence"/>
</dbReference>
<feature type="compositionally biased region" description="Basic and acidic residues" evidence="2">
    <location>
        <begin position="82"/>
        <end position="98"/>
    </location>
</feature>
<dbReference type="PANTHER" id="PTHR22093">
    <property type="entry name" value="LEUKOCYTE RECEPTOR CLUSTER LRC MEMBER 1"/>
    <property type="match status" value="1"/>
</dbReference>
<feature type="compositionally biased region" description="Basic residues" evidence="2">
    <location>
        <begin position="244"/>
        <end position="253"/>
    </location>
</feature>
<evidence type="ECO:0000256" key="2">
    <source>
        <dbReference type="SAM" id="MobiDB-lite"/>
    </source>
</evidence>
<feature type="compositionally biased region" description="Basic residues" evidence="2">
    <location>
        <begin position="164"/>
        <end position="173"/>
    </location>
</feature>
<organism evidence="4 5">
    <name type="scientific">Choanephora cucurbitarum</name>
    <dbReference type="NCBI Taxonomy" id="101091"/>
    <lineage>
        <taxon>Eukaryota</taxon>
        <taxon>Fungi</taxon>
        <taxon>Fungi incertae sedis</taxon>
        <taxon>Mucoromycota</taxon>
        <taxon>Mucoromycotina</taxon>
        <taxon>Mucoromycetes</taxon>
        <taxon>Mucorales</taxon>
        <taxon>Mucorineae</taxon>
        <taxon>Choanephoraceae</taxon>
        <taxon>Choanephoroideae</taxon>
        <taxon>Choanephora</taxon>
    </lineage>
</organism>
<keyword evidence="4" id="KW-0675">Receptor</keyword>
<protein>
    <submittedName>
        <fullName evidence="4">Leukocyte receptor cluster member 1</fullName>
    </submittedName>
</protein>
<feature type="domain" description="CBF1-interacting co-repressor CIR N-terminal" evidence="3">
    <location>
        <begin position="8"/>
        <end position="44"/>
    </location>
</feature>
<feature type="compositionally biased region" description="Basic and acidic residues" evidence="2">
    <location>
        <begin position="174"/>
        <end position="192"/>
    </location>
</feature>
<keyword evidence="1" id="KW-0175">Coiled coil</keyword>
<dbReference type="OrthoDB" id="2159131at2759"/>
<dbReference type="InterPro" id="IPR019339">
    <property type="entry name" value="CIR_N_dom"/>
</dbReference>
<feature type="region of interest" description="Disordered" evidence="2">
    <location>
        <begin position="79"/>
        <end position="192"/>
    </location>
</feature>
<proteinExistence type="predicted"/>
<dbReference type="PANTHER" id="PTHR22093:SF0">
    <property type="entry name" value="LEUKOCYTE RECEPTOR CLUSTER MEMBER 1"/>
    <property type="match status" value="1"/>
</dbReference>